<dbReference type="NCBIfam" id="TIGR00879">
    <property type="entry name" value="SP"/>
    <property type="match status" value="1"/>
</dbReference>
<keyword evidence="7 10" id="KW-0472">Membrane</keyword>
<comment type="caution">
    <text evidence="12">The sequence shown here is derived from an EMBL/GenBank/DDBJ whole genome shotgun (WGS) entry which is preliminary data.</text>
</comment>
<feature type="transmembrane region" description="Helical" evidence="10">
    <location>
        <begin position="65"/>
        <end position="85"/>
    </location>
</feature>
<keyword evidence="6 10" id="KW-1133">Transmembrane helix</keyword>
<dbReference type="InterPro" id="IPR005829">
    <property type="entry name" value="Sugar_transporter_CS"/>
</dbReference>
<evidence type="ECO:0000256" key="7">
    <source>
        <dbReference type="ARBA" id="ARBA00023136"/>
    </source>
</evidence>
<feature type="transmembrane region" description="Helical" evidence="10">
    <location>
        <begin position="155"/>
        <end position="177"/>
    </location>
</feature>
<evidence type="ECO:0000259" key="11">
    <source>
        <dbReference type="PROSITE" id="PS50850"/>
    </source>
</evidence>
<comment type="similarity">
    <text evidence="2 9">Belongs to the major facilitator superfamily. Sugar transporter (TC 2.A.1.1) family.</text>
</comment>
<evidence type="ECO:0000256" key="8">
    <source>
        <dbReference type="ARBA" id="ARBA00044504"/>
    </source>
</evidence>
<dbReference type="GO" id="GO:0051119">
    <property type="term" value="F:sugar transmembrane transporter activity"/>
    <property type="evidence" value="ECO:0007669"/>
    <property type="project" value="InterPro"/>
</dbReference>
<dbReference type="CDD" id="cd17358">
    <property type="entry name" value="MFS_GLUT6_8_Class3_like"/>
    <property type="match status" value="1"/>
</dbReference>
<evidence type="ECO:0000256" key="6">
    <source>
        <dbReference type="ARBA" id="ARBA00022989"/>
    </source>
</evidence>
<feature type="transmembrane region" description="Helical" evidence="10">
    <location>
        <begin position="128"/>
        <end position="148"/>
    </location>
</feature>
<dbReference type="PROSITE" id="PS50850">
    <property type="entry name" value="MFS"/>
    <property type="match status" value="1"/>
</dbReference>
<comment type="subcellular location">
    <subcellularLocation>
        <location evidence="1">Membrane</location>
        <topology evidence="1">Multi-pass membrane protein</topology>
    </subcellularLocation>
</comment>
<evidence type="ECO:0000256" key="5">
    <source>
        <dbReference type="ARBA" id="ARBA00022692"/>
    </source>
</evidence>
<dbReference type="AlphaFoldDB" id="A0AAD8KW72"/>
<dbReference type="InterPro" id="IPR005828">
    <property type="entry name" value="MFS_sugar_transport-like"/>
</dbReference>
<dbReference type="Pfam" id="PF00083">
    <property type="entry name" value="Sugar_tr"/>
    <property type="match status" value="1"/>
</dbReference>
<dbReference type="InterPro" id="IPR050549">
    <property type="entry name" value="MFS_Trehalose_Transporter"/>
</dbReference>
<feature type="transmembrane region" description="Helical" evidence="10">
    <location>
        <begin position="97"/>
        <end position="116"/>
    </location>
</feature>
<evidence type="ECO:0000256" key="10">
    <source>
        <dbReference type="SAM" id="Phobius"/>
    </source>
</evidence>
<evidence type="ECO:0000256" key="1">
    <source>
        <dbReference type="ARBA" id="ARBA00004141"/>
    </source>
</evidence>
<feature type="transmembrane region" description="Helical" evidence="10">
    <location>
        <begin position="183"/>
        <end position="201"/>
    </location>
</feature>
<dbReference type="FunFam" id="1.20.1250.20:FF:000043">
    <property type="entry name" value="sugar transporter ERD6-like 6"/>
    <property type="match status" value="1"/>
</dbReference>
<evidence type="ECO:0000256" key="4">
    <source>
        <dbReference type="ARBA" id="ARBA00022597"/>
    </source>
</evidence>
<name>A0AAD8KW72_TARER</name>
<evidence type="ECO:0000313" key="12">
    <source>
        <dbReference type="EMBL" id="KAK1428271.1"/>
    </source>
</evidence>
<dbReference type="Proteomes" id="UP001229421">
    <property type="component" value="Unassembled WGS sequence"/>
</dbReference>
<gene>
    <name evidence="12" type="ORF">QVD17_17101</name>
</gene>
<dbReference type="PANTHER" id="PTHR48021:SF13">
    <property type="entry name" value="SUGAR TRANSPORTER ERD6-LIKE 7"/>
    <property type="match status" value="1"/>
</dbReference>
<feature type="domain" description="Major facilitator superfamily (MFS) profile" evidence="11">
    <location>
        <begin position="32"/>
        <end position="451"/>
    </location>
</feature>
<keyword evidence="13" id="KW-1185">Reference proteome</keyword>
<dbReference type="InterPro" id="IPR003663">
    <property type="entry name" value="Sugar/inositol_transpt"/>
</dbReference>
<feature type="transmembrane region" description="Helical" evidence="10">
    <location>
        <begin position="429"/>
        <end position="447"/>
    </location>
</feature>
<dbReference type="PANTHER" id="PTHR48021">
    <property type="match status" value="1"/>
</dbReference>
<dbReference type="PRINTS" id="PR00171">
    <property type="entry name" value="SUGRTRNSPORT"/>
</dbReference>
<dbReference type="InterPro" id="IPR036259">
    <property type="entry name" value="MFS_trans_sf"/>
</dbReference>
<feature type="transmembrane region" description="Helical" evidence="10">
    <location>
        <begin position="354"/>
        <end position="385"/>
    </location>
</feature>
<organism evidence="12 13">
    <name type="scientific">Tagetes erecta</name>
    <name type="common">African marigold</name>
    <dbReference type="NCBI Taxonomy" id="13708"/>
    <lineage>
        <taxon>Eukaryota</taxon>
        <taxon>Viridiplantae</taxon>
        <taxon>Streptophyta</taxon>
        <taxon>Embryophyta</taxon>
        <taxon>Tracheophyta</taxon>
        <taxon>Spermatophyta</taxon>
        <taxon>Magnoliopsida</taxon>
        <taxon>eudicotyledons</taxon>
        <taxon>Gunneridae</taxon>
        <taxon>Pentapetalae</taxon>
        <taxon>asterids</taxon>
        <taxon>campanulids</taxon>
        <taxon>Asterales</taxon>
        <taxon>Asteraceae</taxon>
        <taxon>Asteroideae</taxon>
        <taxon>Heliantheae alliance</taxon>
        <taxon>Tageteae</taxon>
        <taxon>Tagetes</taxon>
    </lineage>
</organism>
<feature type="transmembrane region" description="Helical" evidence="10">
    <location>
        <begin position="265"/>
        <end position="288"/>
    </location>
</feature>
<dbReference type="PROSITE" id="PS00216">
    <property type="entry name" value="SUGAR_TRANSPORT_1"/>
    <property type="match status" value="1"/>
</dbReference>
<feature type="transmembrane region" description="Helical" evidence="10">
    <location>
        <begin position="397"/>
        <end position="417"/>
    </location>
</feature>
<evidence type="ECO:0000256" key="9">
    <source>
        <dbReference type="RuleBase" id="RU003346"/>
    </source>
</evidence>
<evidence type="ECO:0000256" key="2">
    <source>
        <dbReference type="ARBA" id="ARBA00010992"/>
    </source>
</evidence>
<feature type="transmembrane region" description="Helical" evidence="10">
    <location>
        <begin position="27"/>
        <end position="45"/>
    </location>
</feature>
<proteinExistence type="inferred from homology"/>
<evidence type="ECO:0000313" key="13">
    <source>
        <dbReference type="Proteomes" id="UP001229421"/>
    </source>
</evidence>
<dbReference type="InterPro" id="IPR020846">
    <property type="entry name" value="MFS_dom"/>
</dbReference>
<accession>A0AAD8KW72</accession>
<evidence type="ECO:0000256" key="3">
    <source>
        <dbReference type="ARBA" id="ARBA00022448"/>
    </source>
</evidence>
<dbReference type="Gene3D" id="1.20.1250.20">
    <property type="entry name" value="MFS general substrate transporter like domains"/>
    <property type="match status" value="1"/>
</dbReference>
<keyword evidence="5 10" id="KW-0812">Transmembrane</keyword>
<protein>
    <recommendedName>
        <fullName evidence="11">Major facilitator superfamily (MFS) profile domain-containing protein</fullName>
    </recommendedName>
</protein>
<dbReference type="SUPFAM" id="SSF103473">
    <property type="entry name" value="MFS general substrate transporter"/>
    <property type="match status" value="1"/>
</dbReference>
<feature type="transmembrane region" description="Helical" evidence="10">
    <location>
        <begin position="327"/>
        <end position="348"/>
    </location>
</feature>
<dbReference type="GO" id="GO:0016020">
    <property type="term" value="C:membrane"/>
    <property type="evidence" value="ECO:0007669"/>
    <property type="project" value="UniProtKB-SubCell"/>
</dbReference>
<dbReference type="InterPro" id="IPR044775">
    <property type="entry name" value="MFS_ERD6/Tret1-like"/>
</dbReference>
<sequence>MVTKVDKGQDGIAPLIAQDERRKENNYMVYLSTFVAVCGSFSFGTGVGYSSPSEAGIKSDLGLTIAQYSLFGSILTFGAMIGAVTSGPMADFFGRKGAMRISSIFCIGGWLAIYLAEGPVPLDTGRLATGYGMGVFSYVVPVFIAEIAPKQLRGLLTAANQLLIIAGVSVSFVIGTILHWRTMALTGLVPCVVLLVGLSFIPESPRWLATAGKQTEFDYALRELRGKDVDVSEEAAEIKDYIETLEKLPKARLLDLFQNRYIKSVTIGVGLMVFQQFGGINGFCFYASSIFASAGFPADIGTIIYAILQVVVTALNALFIDKAGRKPLLLVSVAGMTLGCLLTAASFYMKTHQIALVAAPALAVTGILMYIAGFSLGMGAVPWVIMSEIFSINIKGTAGGLVTLVNWAGAWAVSYTFNFLLTWSSYGTFLLYAAVNVACIVFVIKLVPETKGKTLEQIQAAINHQ</sequence>
<keyword evidence="4" id="KW-0762">Sugar transport</keyword>
<keyword evidence="3 9" id="KW-0813">Transport</keyword>
<feature type="transmembrane region" description="Helical" evidence="10">
    <location>
        <begin position="300"/>
        <end position="320"/>
    </location>
</feature>
<reference evidence="12" key="1">
    <citation type="journal article" date="2023" name="bioRxiv">
        <title>Improved chromosome-level genome assembly for marigold (Tagetes erecta).</title>
        <authorList>
            <person name="Jiang F."/>
            <person name="Yuan L."/>
            <person name="Wang S."/>
            <person name="Wang H."/>
            <person name="Xu D."/>
            <person name="Wang A."/>
            <person name="Fan W."/>
        </authorList>
    </citation>
    <scope>NUCLEOTIDE SEQUENCE</scope>
    <source>
        <strain evidence="12">WSJ</strain>
        <tissue evidence="12">Leaf</tissue>
    </source>
</reference>
<dbReference type="EMBL" id="JAUHHV010000004">
    <property type="protein sequence ID" value="KAK1428271.1"/>
    <property type="molecule type" value="Genomic_DNA"/>
</dbReference>
<comment type="similarity">
    <text evidence="8">Belongs to the major facilitator superfamily. Phosphate:H(+) symporter (TC 2.A.1.9) family.</text>
</comment>